<comment type="cofactor">
    <cofactor evidence="5 7">
        <name>Mn(2+)</name>
        <dbReference type="ChEBI" id="CHEBI:29035"/>
    </cofactor>
    <text evidence="5 7">Binds 2 manganese ions per subunit.</text>
</comment>
<dbReference type="GO" id="GO:0030145">
    <property type="term" value="F:manganese ion binding"/>
    <property type="evidence" value="ECO:0007669"/>
    <property type="project" value="UniProtKB-UniRule"/>
</dbReference>
<feature type="binding site" evidence="5">
    <location>
        <position position="254"/>
    </location>
    <ligand>
        <name>Mn(2+)</name>
        <dbReference type="ChEBI" id="CHEBI:29035"/>
        <label>2</label>
    </ligand>
</feature>
<dbReference type="Gene3D" id="3.40.800.10">
    <property type="entry name" value="Ureohydrolase domain"/>
    <property type="match status" value="1"/>
</dbReference>
<dbReference type="InterPro" id="IPR006035">
    <property type="entry name" value="Ureohydrolase"/>
</dbReference>
<feature type="binding site" evidence="5">
    <location>
        <position position="161"/>
    </location>
    <ligand>
        <name>Mn(2+)</name>
        <dbReference type="ChEBI" id="CHEBI:29035"/>
        <label>2</label>
    </ligand>
</feature>
<feature type="binding site" evidence="5 7">
    <location>
        <position position="252"/>
    </location>
    <ligand>
        <name>Mn(2+)</name>
        <dbReference type="ChEBI" id="CHEBI:29035"/>
        <label>1</label>
    </ligand>
</feature>
<dbReference type="GO" id="GO:0050415">
    <property type="term" value="F:formimidoylglutamase activity"/>
    <property type="evidence" value="ECO:0007669"/>
    <property type="project" value="UniProtKB-UniRule"/>
</dbReference>
<keyword evidence="1 5" id="KW-0479">Metal-binding</keyword>
<feature type="binding site" evidence="7">
    <location>
        <position position="161"/>
    </location>
    <ligand>
        <name>Mn(2+)</name>
        <dbReference type="ChEBI" id="CHEBI:29035"/>
        <label>1</label>
    </ligand>
</feature>
<evidence type="ECO:0000313" key="9">
    <source>
        <dbReference type="EMBL" id="AXY25746.1"/>
    </source>
</evidence>
<dbReference type="GO" id="GO:0019557">
    <property type="term" value="P:L-histidine catabolic process to glutamate and formate"/>
    <property type="evidence" value="ECO:0007669"/>
    <property type="project" value="UniProtKB-UniPathway"/>
</dbReference>
<feature type="binding site" evidence="7">
    <location>
        <position position="254"/>
    </location>
    <ligand>
        <name>Mn(2+)</name>
        <dbReference type="ChEBI" id="CHEBI:29035"/>
        <label>1</label>
    </ligand>
</feature>
<feature type="binding site" evidence="5 7">
    <location>
        <position position="135"/>
    </location>
    <ligand>
        <name>Mn(2+)</name>
        <dbReference type="ChEBI" id="CHEBI:29035"/>
        <label>1</label>
    </ligand>
</feature>
<name>A0A347WKY9_9LACT</name>
<comment type="pathway">
    <text evidence="5">Amino-acid degradation; L-histidine degradation into L-glutamate; L-glutamate from N-formimidoyl-L-glutamate (hydrolase route): step 1/1.</text>
</comment>
<protein>
    <recommendedName>
        <fullName evidence="5 6">Formimidoylglutamase</fullName>
        <ecNumber evidence="5 6">3.5.3.8</ecNumber>
    </recommendedName>
    <alternativeName>
        <fullName evidence="5">Formiminoglutamase</fullName>
    </alternativeName>
    <alternativeName>
        <fullName evidence="5">Formiminoglutamate hydrolase</fullName>
    </alternativeName>
</protein>
<dbReference type="NCBIfam" id="TIGR01227">
    <property type="entry name" value="hutG"/>
    <property type="match status" value="1"/>
</dbReference>
<dbReference type="InterPro" id="IPR005923">
    <property type="entry name" value="HutG"/>
</dbReference>
<dbReference type="GO" id="GO:0033389">
    <property type="term" value="P:putrescine biosynthetic process from arginine, via agmatine"/>
    <property type="evidence" value="ECO:0007669"/>
    <property type="project" value="TreeGrafter"/>
</dbReference>
<dbReference type="EC" id="3.5.3.8" evidence="5 6"/>
<evidence type="ECO:0000256" key="8">
    <source>
        <dbReference type="PROSITE-ProRule" id="PRU00742"/>
    </source>
</evidence>
<dbReference type="CDD" id="cd09988">
    <property type="entry name" value="Formimidoylglutamase"/>
    <property type="match status" value="1"/>
</dbReference>
<evidence type="ECO:0000256" key="2">
    <source>
        <dbReference type="ARBA" id="ARBA00022801"/>
    </source>
</evidence>
<sequence>MYNYRMTPADAWTGRTDSLEDFAAFRLHQAVERINLAETQALKHYVKKGLNFAFVGFESDLGVRLNKGRPGAAAAPHAIRQKLASLPLKFDDVGFVDVGNIYATDDLTRAQKALGEIVAQLLQEGFLPIILGGGHETALASYYGHWFNKEASLGIVNIDAHFDNRPYEADGPTSGTMFRQIYDMTESQDWPYAYFVLGIQDHGNTQELFNFADETGTVYFSAQDLLGGQSNGIYNVLDSWLADLAKVHLTIDMDVFNVALAPGVSATQPFGIFPQDIMPYLTHLLKSGKVASIDVVEVSPENDQANGQTAQLAAVLLYYLMQIWAEVEQGKDA</sequence>
<dbReference type="Proteomes" id="UP000263232">
    <property type="component" value="Chromosome"/>
</dbReference>
<organism evidence="9 10">
    <name type="scientific">Suicoccus acidiformans</name>
    <dbReference type="NCBI Taxonomy" id="2036206"/>
    <lineage>
        <taxon>Bacteria</taxon>
        <taxon>Bacillati</taxon>
        <taxon>Bacillota</taxon>
        <taxon>Bacilli</taxon>
        <taxon>Lactobacillales</taxon>
        <taxon>Aerococcaceae</taxon>
        <taxon>Suicoccus</taxon>
    </lineage>
</organism>
<evidence type="ECO:0000256" key="6">
    <source>
        <dbReference type="NCBIfam" id="TIGR01227"/>
    </source>
</evidence>
<keyword evidence="10" id="KW-1185">Reference proteome</keyword>
<feature type="binding site" evidence="5">
    <location>
        <position position="159"/>
    </location>
    <ligand>
        <name>Mn(2+)</name>
        <dbReference type="ChEBI" id="CHEBI:29035"/>
        <label>2</label>
    </ligand>
</feature>
<dbReference type="UniPathway" id="UPA00379">
    <property type="reaction ID" value="UER00552"/>
</dbReference>
<keyword evidence="4 5" id="KW-0464">Manganese</keyword>
<dbReference type="PANTHER" id="PTHR11358">
    <property type="entry name" value="ARGINASE/AGMATINASE"/>
    <property type="match status" value="1"/>
</dbReference>
<dbReference type="SUPFAM" id="SSF52768">
    <property type="entry name" value="Arginase/deacetylase"/>
    <property type="match status" value="1"/>
</dbReference>
<proteinExistence type="inferred from homology"/>
<feature type="binding site" evidence="5 7">
    <location>
        <position position="159"/>
    </location>
    <ligand>
        <name>Mn(2+)</name>
        <dbReference type="ChEBI" id="CHEBI:29035"/>
        <label>1</label>
    </ligand>
</feature>
<accession>A0A347WKY9</accession>
<feature type="binding site" evidence="5 7">
    <location>
        <position position="163"/>
    </location>
    <ligand>
        <name>Mn(2+)</name>
        <dbReference type="ChEBI" id="CHEBI:29035"/>
        <label>1</label>
    </ligand>
</feature>
<dbReference type="HAMAP" id="MF_00737">
    <property type="entry name" value="Formimidoylglutam"/>
    <property type="match status" value="1"/>
</dbReference>
<reference evidence="9 10" key="1">
    <citation type="submission" date="2017-09" db="EMBL/GenBank/DDBJ databases">
        <title>Complete genome sequence of Oxytococcus suis strain ZY16052.</title>
        <authorList>
            <person name="Li F."/>
        </authorList>
    </citation>
    <scope>NUCLEOTIDE SEQUENCE [LARGE SCALE GENOMIC DNA]</scope>
    <source>
        <strain evidence="9 10">ZY16052</strain>
    </source>
</reference>
<dbReference type="GO" id="GO:0019556">
    <property type="term" value="P:L-histidine catabolic process to glutamate and formamide"/>
    <property type="evidence" value="ECO:0007669"/>
    <property type="project" value="UniProtKB-UniRule"/>
</dbReference>
<dbReference type="Pfam" id="PF00491">
    <property type="entry name" value="Arginase"/>
    <property type="match status" value="1"/>
</dbReference>
<gene>
    <name evidence="5 9" type="primary">hutG</name>
    <name evidence="9" type="ORF">CL176_06890</name>
</gene>
<comment type="function">
    <text evidence="5">Catalyzes the conversion of N-formimidoyl-L-glutamate to L-glutamate and formamide.</text>
</comment>
<dbReference type="PROSITE" id="PS51409">
    <property type="entry name" value="ARGINASE_2"/>
    <property type="match status" value="1"/>
</dbReference>
<comment type="catalytic activity">
    <reaction evidence="5">
        <text>N-formimidoyl-L-glutamate + H2O = formamide + L-glutamate</text>
        <dbReference type="Rhea" id="RHEA:22492"/>
        <dbReference type="ChEBI" id="CHEBI:15377"/>
        <dbReference type="ChEBI" id="CHEBI:16397"/>
        <dbReference type="ChEBI" id="CHEBI:29985"/>
        <dbReference type="ChEBI" id="CHEBI:58928"/>
        <dbReference type="EC" id="3.5.3.8"/>
    </reaction>
</comment>
<evidence type="ECO:0000256" key="5">
    <source>
        <dbReference type="HAMAP-Rule" id="MF_00737"/>
    </source>
</evidence>
<keyword evidence="2 5" id="KW-0378">Hydrolase</keyword>
<dbReference type="PANTHER" id="PTHR11358:SF35">
    <property type="entry name" value="FORMIMIDOYLGLUTAMASE"/>
    <property type="match status" value="1"/>
</dbReference>
<evidence type="ECO:0000256" key="7">
    <source>
        <dbReference type="PIRSR" id="PIRSR036979-1"/>
    </source>
</evidence>
<dbReference type="EMBL" id="CP023434">
    <property type="protein sequence ID" value="AXY25746.1"/>
    <property type="molecule type" value="Genomic_DNA"/>
</dbReference>
<evidence type="ECO:0000313" key="10">
    <source>
        <dbReference type="Proteomes" id="UP000263232"/>
    </source>
</evidence>
<dbReference type="RefSeq" id="WP_118990646.1">
    <property type="nucleotide sequence ID" value="NZ_CP023434.1"/>
</dbReference>
<dbReference type="OrthoDB" id="9788689at2"/>
<dbReference type="InterPro" id="IPR023696">
    <property type="entry name" value="Ureohydrolase_dom_sf"/>
</dbReference>
<keyword evidence="3 5" id="KW-0369">Histidine metabolism</keyword>
<dbReference type="PRINTS" id="PR00116">
    <property type="entry name" value="ARGINASE"/>
</dbReference>
<dbReference type="PIRSF" id="PIRSF036979">
    <property type="entry name" value="Arginase"/>
    <property type="match status" value="1"/>
</dbReference>
<comment type="similarity">
    <text evidence="5 8">Belongs to the arginase family.</text>
</comment>
<evidence type="ECO:0000256" key="4">
    <source>
        <dbReference type="ARBA" id="ARBA00023211"/>
    </source>
</evidence>
<dbReference type="GO" id="GO:0008783">
    <property type="term" value="F:agmatinase activity"/>
    <property type="evidence" value="ECO:0007669"/>
    <property type="project" value="TreeGrafter"/>
</dbReference>
<evidence type="ECO:0000256" key="3">
    <source>
        <dbReference type="ARBA" id="ARBA00022808"/>
    </source>
</evidence>
<feature type="binding site" evidence="5">
    <location>
        <position position="252"/>
    </location>
    <ligand>
        <name>Mn(2+)</name>
        <dbReference type="ChEBI" id="CHEBI:29035"/>
        <label>2</label>
    </ligand>
</feature>
<dbReference type="KEGG" id="abae:CL176_06890"/>
<evidence type="ECO:0000256" key="1">
    <source>
        <dbReference type="ARBA" id="ARBA00022723"/>
    </source>
</evidence>
<dbReference type="AlphaFoldDB" id="A0A347WKY9"/>